<keyword evidence="8" id="KW-0732">Signal</keyword>
<feature type="compositionally biased region" description="Basic and acidic residues" evidence="9">
    <location>
        <begin position="513"/>
        <end position="525"/>
    </location>
</feature>
<keyword evidence="3 8" id="KW-0812">Transmembrane</keyword>
<keyword evidence="6 8" id="KW-0472">Membrane</keyword>
<feature type="region of interest" description="Disordered" evidence="9">
    <location>
        <begin position="474"/>
        <end position="581"/>
    </location>
</feature>
<evidence type="ECO:0000256" key="5">
    <source>
        <dbReference type="ARBA" id="ARBA00022989"/>
    </source>
</evidence>
<feature type="transmembrane region" description="Helical" evidence="8">
    <location>
        <begin position="444"/>
        <end position="465"/>
    </location>
</feature>
<comment type="similarity">
    <text evidence="2 8">Belongs to the calreticulin family.</text>
</comment>
<organism evidence="10 11">
    <name type="scientific">Blattamonas nauphoetae</name>
    <dbReference type="NCBI Taxonomy" id="2049346"/>
    <lineage>
        <taxon>Eukaryota</taxon>
        <taxon>Metamonada</taxon>
        <taxon>Preaxostyla</taxon>
        <taxon>Oxymonadida</taxon>
        <taxon>Blattamonas</taxon>
    </lineage>
</organism>
<dbReference type="Gene3D" id="2.10.250.10">
    <property type="entry name" value="Calreticulin/calnexin, P domain"/>
    <property type="match status" value="1"/>
</dbReference>
<keyword evidence="4 8" id="KW-0256">Endoplasmic reticulum</keyword>
<protein>
    <submittedName>
        <fullName evidence="10">Calnexin like protein</fullName>
    </submittedName>
</protein>
<dbReference type="InterPro" id="IPR018124">
    <property type="entry name" value="Calret/calnex_CS"/>
</dbReference>
<dbReference type="SUPFAM" id="SSF63887">
    <property type="entry name" value="P-domain of calnexin/calreticulin"/>
    <property type="match status" value="1"/>
</dbReference>
<dbReference type="Pfam" id="PF00262">
    <property type="entry name" value="Calreticulin"/>
    <property type="match status" value="1"/>
</dbReference>
<evidence type="ECO:0000256" key="2">
    <source>
        <dbReference type="ARBA" id="ARBA00010983"/>
    </source>
</evidence>
<feature type="compositionally biased region" description="Basic residues" evidence="9">
    <location>
        <begin position="567"/>
        <end position="581"/>
    </location>
</feature>
<evidence type="ECO:0000256" key="6">
    <source>
        <dbReference type="ARBA" id="ARBA00023136"/>
    </source>
</evidence>
<dbReference type="Gene3D" id="2.60.120.200">
    <property type="match status" value="1"/>
</dbReference>
<name>A0ABQ9YL61_9EUKA</name>
<evidence type="ECO:0000256" key="7">
    <source>
        <dbReference type="ARBA" id="ARBA00023186"/>
    </source>
</evidence>
<dbReference type="InterPro" id="IPR001580">
    <property type="entry name" value="Calret/calnex"/>
</dbReference>
<feature type="signal peptide" evidence="8">
    <location>
        <begin position="1"/>
        <end position="18"/>
    </location>
</feature>
<gene>
    <name evidence="10" type="ORF">BLNAU_418</name>
</gene>
<dbReference type="InterPro" id="IPR009033">
    <property type="entry name" value="Calreticulin/calnexin_P_dom_sf"/>
</dbReference>
<evidence type="ECO:0000313" key="10">
    <source>
        <dbReference type="EMBL" id="KAK2964502.1"/>
    </source>
</evidence>
<evidence type="ECO:0000256" key="9">
    <source>
        <dbReference type="SAM" id="MobiDB-lite"/>
    </source>
</evidence>
<comment type="subcellular location">
    <subcellularLocation>
        <location evidence="1">Endoplasmic reticulum membrane</location>
        <topology evidence="1">Single-pass membrane protein</topology>
    </subcellularLocation>
</comment>
<evidence type="ECO:0000256" key="4">
    <source>
        <dbReference type="ARBA" id="ARBA00022824"/>
    </source>
</evidence>
<reference evidence="10 11" key="1">
    <citation type="journal article" date="2022" name="bioRxiv">
        <title>Genomics of Preaxostyla Flagellates Illuminates Evolutionary Transitions and the Path Towards Mitochondrial Loss.</title>
        <authorList>
            <person name="Novak L.V.F."/>
            <person name="Treitli S.C."/>
            <person name="Pyrih J."/>
            <person name="Halakuc P."/>
            <person name="Pipaliya S.V."/>
            <person name="Vacek V."/>
            <person name="Brzon O."/>
            <person name="Soukal P."/>
            <person name="Eme L."/>
            <person name="Dacks J.B."/>
            <person name="Karnkowska A."/>
            <person name="Elias M."/>
            <person name="Hampl V."/>
        </authorList>
    </citation>
    <scope>NUCLEOTIDE SEQUENCE [LARGE SCALE GENOMIC DNA]</scope>
    <source>
        <strain evidence="10">NAU3</strain>
        <tissue evidence="10">Gut</tissue>
    </source>
</reference>
<feature type="compositionally biased region" description="Acidic residues" evidence="9">
    <location>
        <begin position="554"/>
        <end position="563"/>
    </location>
</feature>
<dbReference type="EMBL" id="JARBJD010000002">
    <property type="protein sequence ID" value="KAK2964502.1"/>
    <property type="molecule type" value="Genomic_DNA"/>
</dbReference>
<dbReference type="PANTHER" id="PTHR11073">
    <property type="entry name" value="CALRETICULIN AND CALNEXIN"/>
    <property type="match status" value="1"/>
</dbReference>
<feature type="chain" id="PRO_5045007333" evidence="8">
    <location>
        <begin position="19"/>
        <end position="581"/>
    </location>
</feature>
<feature type="compositionally biased region" description="Acidic residues" evidence="9">
    <location>
        <begin position="498"/>
        <end position="512"/>
    </location>
</feature>
<sequence>MISRILVILASVLAETYFYEPFNDDPIGTRWIISKDERYNGSWAIEPRQTDVLGTAEEGLVTKNPLAFHAISSKVQFEHTEGDFVIQYEVKHQDTPFQCGGAYIKLLNEEFEPERFSHKTKFVLMFGPDKCGYSEKVATIYRTKNPVSKFWDEHKLAEPPRGEYENVTHLYRLVLRQNDTFEVLVDGNVESSGDLNDRTLFSPPFTPNATIPDYKDVKPLDWVDNETMDDPEDKKPEDWDEDAPETIPNMNITKPEDWDEEAPLEIVDTTAVKPAEWDDEEDGEWTAPIISNPYCATHGCGQWVRPLIKNPAYKGKWTAKQIPNPDYKGEWKPRQIPNPYYFEAKDLSKIGKVFGVGIDILGVQDGVMFSSLYIGNSIEEADELMEEKWRPRYTLELKEQKRVEKQLRAEHRKEVLSHFFEESLSEKFNILRDVTLDWVEDNTLIAGIILASVLVIVLVSVIACVRACSSENRFEVEVTEHSGEEKRDGEPAQQTTEQTEESEETPAEEEKTEETIPKPKSKSPEPEEPTTPHQPRGQSQVSRTPGPVTAPVVEIEDDSDEEDPKPRPKKAGKSSKRRRDE</sequence>
<dbReference type="PROSITE" id="PS00804">
    <property type="entry name" value="CALRETICULIN_2"/>
    <property type="match status" value="1"/>
</dbReference>
<keyword evidence="5 8" id="KW-1133">Transmembrane helix</keyword>
<dbReference type="Proteomes" id="UP001281761">
    <property type="component" value="Unassembled WGS sequence"/>
</dbReference>
<feature type="region of interest" description="Disordered" evidence="9">
    <location>
        <begin position="225"/>
        <end position="255"/>
    </location>
</feature>
<evidence type="ECO:0000256" key="1">
    <source>
        <dbReference type="ARBA" id="ARBA00004389"/>
    </source>
</evidence>
<dbReference type="SUPFAM" id="SSF49899">
    <property type="entry name" value="Concanavalin A-like lectins/glucanases"/>
    <property type="match status" value="1"/>
</dbReference>
<dbReference type="InterPro" id="IPR013320">
    <property type="entry name" value="ConA-like_dom_sf"/>
</dbReference>
<dbReference type="PANTHER" id="PTHR11073:SF1">
    <property type="entry name" value="CALNEXIN 14D-RELATED"/>
    <property type="match status" value="1"/>
</dbReference>
<dbReference type="PRINTS" id="PR00626">
    <property type="entry name" value="CALRETICULIN"/>
</dbReference>
<evidence type="ECO:0000256" key="3">
    <source>
        <dbReference type="ARBA" id="ARBA00022692"/>
    </source>
</evidence>
<evidence type="ECO:0000313" key="11">
    <source>
        <dbReference type="Proteomes" id="UP001281761"/>
    </source>
</evidence>
<keyword evidence="7 8" id="KW-0143">Chaperone</keyword>
<keyword evidence="11" id="KW-1185">Reference proteome</keyword>
<comment type="caution">
    <text evidence="10">The sequence shown here is derived from an EMBL/GenBank/DDBJ whole genome shotgun (WGS) entry which is preliminary data.</text>
</comment>
<accession>A0ABQ9YL61</accession>
<feature type="compositionally biased region" description="Basic and acidic residues" evidence="9">
    <location>
        <begin position="474"/>
        <end position="490"/>
    </location>
</feature>
<evidence type="ECO:0000256" key="8">
    <source>
        <dbReference type="RuleBase" id="RU362126"/>
    </source>
</evidence>
<proteinExistence type="inferred from homology"/>